<sequence>MRRKIVPVTPKTLLRSGLECASCTRWEGLPTETDPERAHEAKADRMRRLIRECGACGKMIYVDNEALAYAQYGPARFFPGAQRFSTPVSDDAYLLTCLYVRSYASGRGLGRVLLQSVEASLVKRKVKAIETFATRDEKHALGPIEFYLQNGFYIIRDDPKFPLMRLELKALVGWQINIQFALDGLKIPVRGHVGAPVSFIR</sequence>
<dbReference type="Proteomes" id="UP000230956">
    <property type="component" value="Unassembled WGS sequence"/>
</dbReference>
<dbReference type="Gene3D" id="3.40.630.30">
    <property type="match status" value="1"/>
</dbReference>
<organism evidence="2 3">
    <name type="scientific">Candidatus Aquicultor secundus</name>
    <dbReference type="NCBI Taxonomy" id="1973895"/>
    <lineage>
        <taxon>Bacteria</taxon>
        <taxon>Bacillati</taxon>
        <taxon>Actinomycetota</taxon>
        <taxon>Candidatus Aquicultoria</taxon>
        <taxon>Candidatus Aquicultorales</taxon>
        <taxon>Candidatus Aquicultoraceae</taxon>
        <taxon>Candidatus Aquicultor</taxon>
    </lineage>
</organism>
<evidence type="ECO:0000313" key="3">
    <source>
        <dbReference type="Proteomes" id="UP000230956"/>
    </source>
</evidence>
<dbReference type="InterPro" id="IPR000182">
    <property type="entry name" value="GNAT_dom"/>
</dbReference>
<name>A0A2M7T701_9ACTN</name>
<accession>A0A2M7T701</accession>
<proteinExistence type="predicted"/>
<reference evidence="3" key="1">
    <citation type="submission" date="2017-09" db="EMBL/GenBank/DDBJ databases">
        <title>Depth-based differentiation of microbial function through sediment-hosted aquifers and enrichment of novel symbionts in the deep terrestrial subsurface.</title>
        <authorList>
            <person name="Probst A.J."/>
            <person name="Ladd B."/>
            <person name="Jarett J.K."/>
            <person name="Geller-Mcgrath D.E."/>
            <person name="Sieber C.M.K."/>
            <person name="Emerson J.B."/>
            <person name="Anantharaman K."/>
            <person name="Thomas B.C."/>
            <person name="Malmstrom R."/>
            <person name="Stieglmeier M."/>
            <person name="Klingl A."/>
            <person name="Woyke T."/>
            <person name="Ryan C.M."/>
            <person name="Banfield J.F."/>
        </authorList>
    </citation>
    <scope>NUCLEOTIDE SEQUENCE [LARGE SCALE GENOMIC DNA]</scope>
</reference>
<dbReference type="Pfam" id="PF00583">
    <property type="entry name" value="Acetyltransf_1"/>
    <property type="match status" value="1"/>
</dbReference>
<dbReference type="InterPro" id="IPR016181">
    <property type="entry name" value="Acyl_CoA_acyltransferase"/>
</dbReference>
<dbReference type="AlphaFoldDB" id="A0A2M7T701"/>
<gene>
    <name evidence="2" type="ORF">COY37_07670</name>
</gene>
<evidence type="ECO:0000313" key="2">
    <source>
        <dbReference type="EMBL" id="PIZ37237.1"/>
    </source>
</evidence>
<evidence type="ECO:0000259" key="1">
    <source>
        <dbReference type="PROSITE" id="PS51186"/>
    </source>
</evidence>
<dbReference type="PROSITE" id="PS51186">
    <property type="entry name" value="GNAT"/>
    <property type="match status" value="1"/>
</dbReference>
<comment type="caution">
    <text evidence="2">The sequence shown here is derived from an EMBL/GenBank/DDBJ whole genome shotgun (WGS) entry which is preliminary data.</text>
</comment>
<dbReference type="SUPFAM" id="SSF55729">
    <property type="entry name" value="Acyl-CoA N-acyltransferases (Nat)"/>
    <property type="match status" value="1"/>
</dbReference>
<protein>
    <recommendedName>
        <fullName evidence="1">N-acetyltransferase domain-containing protein</fullName>
    </recommendedName>
</protein>
<feature type="domain" description="N-acetyltransferase" evidence="1">
    <location>
        <begin position="12"/>
        <end position="169"/>
    </location>
</feature>
<dbReference type="RefSeq" id="WP_286678491.1">
    <property type="nucleotide sequence ID" value="NZ_MNXI01000086.1"/>
</dbReference>
<dbReference type="GO" id="GO:0016747">
    <property type="term" value="F:acyltransferase activity, transferring groups other than amino-acyl groups"/>
    <property type="evidence" value="ECO:0007669"/>
    <property type="project" value="InterPro"/>
</dbReference>
<dbReference type="EMBL" id="PFNG01000177">
    <property type="protein sequence ID" value="PIZ37237.1"/>
    <property type="molecule type" value="Genomic_DNA"/>
</dbReference>